<dbReference type="AlphaFoldDB" id="A0A347TMN5"/>
<feature type="transmembrane region" description="Helical" evidence="8">
    <location>
        <begin position="298"/>
        <end position="317"/>
    </location>
</feature>
<dbReference type="Pfam" id="PF00515">
    <property type="entry name" value="TPR_1"/>
    <property type="match status" value="2"/>
</dbReference>
<protein>
    <submittedName>
        <fullName evidence="10">von Willebrand factor type A (VWA) domain-containing protein</fullName>
    </submittedName>
</protein>
<gene>
    <name evidence="10" type="ORF">AMRN_2149</name>
    <name evidence="11" type="ORF">CPH92_03325</name>
</gene>
<evidence type="ECO:0000256" key="2">
    <source>
        <dbReference type="ARBA" id="ARBA00022692"/>
    </source>
</evidence>
<dbReference type="Proteomes" id="UP000224740">
    <property type="component" value="Unassembled WGS sequence"/>
</dbReference>
<reference evidence="12" key="1">
    <citation type="submission" date="2017-09" db="EMBL/GenBank/DDBJ databases">
        <title>Arcobacter canalis sp. nov., a new species isolated from a water canal contaminated with urban sewage.</title>
        <authorList>
            <person name="Perez-Cataluna A."/>
            <person name="Salas-Masso N."/>
            <person name="Figueras M.J."/>
        </authorList>
    </citation>
    <scope>NUCLEOTIDE SEQUENCE [LARGE SCALE GENOMIC DNA]</scope>
    <source>
        <strain evidence="12">CECT 7727</strain>
    </source>
</reference>
<dbReference type="PROSITE" id="PS50005">
    <property type="entry name" value="TPR"/>
    <property type="match status" value="2"/>
</dbReference>
<feature type="transmembrane region" description="Helical" evidence="8">
    <location>
        <begin position="56"/>
        <end position="74"/>
    </location>
</feature>
<dbReference type="SMART" id="SM00028">
    <property type="entry name" value="TPR"/>
    <property type="match status" value="2"/>
</dbReference>
<accession>A0A347TMN5</accession>
<keyword evidence="12" id="KW-1185">Reference proteome</keyword>
<feature type="compositionally biased region" description="Basic and acidic residues" evidence="7">
    <location>
        <begin position="481"/>
        <end position="500"/>
    </location>
</feature>
<dbReference type="KEGG" id="amar:AMRN_2149"/>
<dbReference type="SUPFAM" id="SSF48452">
    <property type="entry name" value="TPR-like"/>
    <property type="match status" value="1"/>
</dbReference>
<evidence type="ECO:0000256" key="3">
    <source>
        <dbReference type="ARBA" id="ARBA00022989"/>
    </source>
</evidence>
<evidence type="ECO:0000256" key="6">
    <source>
        <dbReference type="SAM" id="Coils"/>
    </source>
</evidence>
<dbReference type="InterPro" id="IPR019734">
    <property type="entry name" value="TPR_rpt"/>
</dbReference>
<feature type="compositionally biased region" description="Basic residues" evidence="7">
    <location>
        <begin position="463"/>
        <end position="479"/>
    </location>
</feature>
<dbReference type="EMBL" id="CP032101">
    <property type="protein sequence ID" value="AXX87863.1"/>
    <property type="molecule type" value="Genomic_DNA"/>
</dbReference>
<dbReference type="InterPro" id="IPR002035">
    <property type="entry name" value="VWF_A"/>
</dbReference>
<dbReference type="InterPro" id="IPR011990">
    <property type="entry name" value="TPR-like_helical_dom_sf"/>
</dbReference>
<evidence type="ECO:0000259" key="9">
    <source>
        <dbReference type="PROSITE" id="PS50234"/>
    </source>
</evidence>
<keyword evidence="2 8" id="KW-0812">Transmembrane</keyword>
<feature type="compositionally biased region" description="Basic and acidic residues" evidence="7">
    <location>
        <begin position="511"/>
        <end position="572"/>
    </location>
</feature>
<evidence type="ECO:0000256" key="4">
    <source>
        <dbReference type="ARBA" id="ARBA00023136"/>
    </source>
</evidence>
<dbReference type="Proteomes" id="UP000264693">
    <property type="component" value="Chromosome"/>
</dbReference>
<feature type="compositionally biased region" description="Basic and acidic residues" evidence="7">
    <location>
        <begin position="452"/>
        <end position="462"/>
    </location>
</feature>
<feature type="coiled-coil region" evidence="6">
    <location>
        <begin position="412"/>
        <end position="439"/>
    </location>
</feature>
<dbReference type="Gene3D" id="3.40.50.410">
    <property type="entry name" value="von Willebrand factor, type A domain"/>
    <property type="match status" value="1"/>
</dbReference>
<dbReference type="InterPro" id="IPR036465">
    <property type="entry name" value="vWFA_dom_sf"/>
</dbReference>
<reference evidence="10 13" key="3">
    <citation type="submission" date="2018-08" db="EMBL/GenBank/DDBJ databases">
        <title>Complete genome of the Arcobacter marinus type strain JCM 15502.</title>
        <authorList>
            <person name="Miller W.G."/>
            <person name="Yee E."/>
            <person name="Huynh S."/>
            <person name="Parker C.T."/>
        </authorList>
    </citation>
    <scope>NUCLEOTIDE SEQUENCE [LARGE SCALE GENOMIC DNA]</scope>
    <source>
        <strain evidence="10 13">JCM 15502</strain>
    </source>
</reference>
<feature type="region of interest" description="Disordered" evidence="7">
    <location>
        <begin position="452"/>
        <end position="572"/>
    </location>
</feature>
<evidence type="ECO:0000256" key="7">
    <source>
        <dbReference type="SAM" id="MobiDB-lite"/>
    </source>
</evidence>
<evidence type="ECO:0000313" key="10">
    <source>
        <dbReference type="EMBL" id="AXX87863.1"/>
    </source>
</evidence>
<evidence type="ECO:0000256" key="1">
    <source>
        <dbReference type="ARBA" id="ARBA00022475"/>
    </source>
</evidence>
<keyword evidence="3 8" id="KW-1133">Transmembrane helix</keyword>
<sequence length="601" mass="70022">MQFLYPNVLFFMLIPTILLAFFITTNKKSIQKVFTQEALNKLTVNNKFMNQNTRNILFFIAVILMLIALGRPVIEPKEQEIKQELISYTIALDTSKSMLADDIKPNRLTFAKNKLLKLLDLSKDKIASVILFSNSSYILSPLTKDITSLKQIVSRIDEKYTFDSGSSLQVAIKSASKLLKNMQTKNLIILTDGTDKNSFEKEIKLAKDYNINIYIITTASKERTPIRLENGKLLNDENGNIVTVALNENIKNLSLNTNGAYINYTIDDYDVKNIMKIVENNSKKQNTASEKFKVYTELFYYPLALALLILLIAFSSLPKSRFLPFILILFIQYDLKASITDFKTIDKAQEAYEKKDYEKAAKEFKKVAKTPQAYYNLANSLYKQKKFKQALENYKKVISSDESLEFKKLYNMGNSYAKLNQLEEAIRSYEKALKFKEDKQTRQNLDIVKDALKKQKKQDPKKSNKKNNKQKNKNNKNKNSKNNEDNKQENKKQNKQENDKQNSNQNQNTKNKKDEKNNSLKNSKNKETEKNKEVKENKEVKNEQKHENNNINSKEKKSQISKISEKEISNREEKKWLRQLEKKEIEVFLKKDEESNEKTKW</sequence>
<feature type="repeat" description="TPR" evidence="5">
    <location>
        <begin position="406"/>
        <end position="439"/>
    </location>
</feature>
<name>A0A347TMN5_9BACT</name>
<evidence type="ECO:0000313" key="12">
    <source>
        <dbReference type="Proteomes" id="UP000224740"/>
    </source>
</evidence>
<dbReference type="PANTHER" id="PTHR22550">
    <property type="entry name" value="SPORE GERMINATION PROTEIN"/>
    <property type="match status" value="1"/>
</dbReference>
<dbReference type="PANTHER" id="PTHR22550:SF5">
    <property type="entry name" value="LEUCINE ZIPPER PROTEIN 4"/>
    <property type="match status" value="1"/>
</dbReference>
<proteinExistence type="predicted"/>
<dbReference type="Gene3D" id="1.25.40.10">
    <property type="entry name" value="Tetratricopeptide repeat domain"/>
    <property type="match status" value="2"/>
</dbReference>
<dbReference type="EMBL" id="NXAO01000014">
    <property type="protein sequence ID" value="PHO16146.1"/>
    <property type="molecule type" value="Genomic_DNA"/>
</dbReference>
<dbReference type="RefSeq" id="WP_099310366.1">
    <property type="nucleotide sequence ID" value="NZ_CP032101.1"/>
</dbReference>
<evidence type="ECO:0000256" key="5">
    <source>
        <dbReference type="PROSITE-ProRule" id="PRU00339"/>
    </source>
</evidence>
<reference evidence="11" key="2">
    <citation type="submission" date="2017-09" db="EMBL/GenBank/DDBJ databases">
        <authorList>
            <person name="Perez-Cataluna A."/>
            <person name="Figueras M.J."/>
            <person name="Salas-Masso N."/>
        </authorList>
    </citation>
    <scope>NUCLEOTIDE SEQUENCE</scope>
    <source>
        <strain evidence="11">CECT 7727</strain>
    </source>
</reference>
<feature type="repeat" description="TPR" evidence="5">
    <location>
        <begin position="371"/>
        <end position="404"/>
    </location>
</feature>
<keyword evidence="1" id="KW-1003">Cell membrane</keyword>
<evidence type="ECO:0000313" key="11">
    <source>
        <dbReference type="EMBL" id="PHO16146.1"/>
    </source>
</evidence>
<organism evidence="10 13">
    <name type="scientific">Malaciobacter marinus</name>
    <dbReference type="NCBI Taxonomy" id="505249"/>
    <lineage>
        <taxon>Bacteria</taxon>
        <taxon>Pseudomonadati</taxon>
        <taxon>Campylobacterota</taxon>
        <taxon>Epsilonproteobacteria</taxon>
        <taxon>Campylobacterales</taxon>
        <taxon>Arcobacteraceae</taxon>
        <taxon>Malaciobacter</taxon>
    </lineage>
</organism>
<dbReference type="PROSITE" id="PS50293">
    <property type="entry name" value="TPR_REGION"/>
    <property type="match status" value="1"/>
</dbReference>
<dbReference type="SUPFAM" id="SSF53300">
    <property type="entry name" value="vWA-like"/>
    <property type="match status" value="1"/>
</dbReference>
<keyword evidence="6" id="KW-0175">Coiled coil</keyword>
<keyword evidence="4 8" id="KW-0472">Membrane</keyword>
<feature type="domain" description="VWFA" evidence="9">
    <location>
        <begin position="87"/>
        <end position="281"/>
    </location>
</feature>
<dbReference type="InterPro" id="IPR050768">
    <property type="entry name" value="UPF0353/GerABKA_families"/>
</dbReference>
<dbReference type="SMART" id="SM00327">
    <property type="entry name" value="VWA"/>
    <property type="match status" value="1"/>
</dbReference>
<evidence type="ECO:0000256" key="8">
    <source>
        <dbReference type="SAM" id="Phobius"/>
    </source>
</evidence>
<feature type="transmembrane region" description="Helical" evidence="8">
    <location>
        <begin position="6"/>
        <end position="24"/>
    </location>
</feature>
<keyword evidence="5" id="KW-0802">TPR repeat</keyword>
<dbReference type="Pfam" id="PF13519">
    <property type="entry name" value="VWA_2"/>
    <property type="match status" value="1"/>
</dbReference>
<evidence type="ECO:0000313" key="13">
    <source>
        <dbReference type="Proteomes" id="UP000264693"/>
    </source>
</evidence>
<dbReference type="PROSITE" id="PS50234">
    <property type="entry name" value="VWFA"/>
    <property type="match status" value="1"/>
</dbReference>